<feature type="transmembrane region" description="Helical" evidence="4">
    <location>
        <begin position="14"/>
        <end position="36"/>
    </location>
</feature>
<evidence type="ECO:0000256" key="3">
    <source>
        <dbReference type="PROSITE-ProRule" id="PRU00284"/>
    </source>
</evidence>
<dbReference type="InterPro" id="IPR047347">
    <property type="entry name" value="YvaQ-like_sensor"/>
</dbReference>
<dbReference type="FunFam" id="1.20.120.1530:FF:000005">
    <property type="entry name" value="Methyl-accepting chemotaxis protein"/>
    <property type="match status" value="1"/>
</dbReference>
<dbReference type="GO" id="GO:0006935">
    <property type="term" value="P:chemotaxis"/>
    <property type="evidence" value="ECO:0007669"/>
    <property type="project" value="UniProtKB-KW"/>
</dbReference>
<dbReference type="SMART" id="SM00304">
    <property type="entry name" value="HAMP"/>
    <property type="match status" value="2"/>
</dbReference>
<dbReference type="RefSeq" id="WP_010344121.1">
    <property type="nucleotide sequence ID" value="NZ_CP132343.1"/>
</dbReference>
<dbReference type="Gene3D" id="1.10.287.950">
    <property type="entry name" value="Methyl-accepting chemotaxis protein"/>
    <property type="match status" value="1"/>
</dbReference>
<feature type="transmembrane region" description="Helical" evidence="4">
    <location>
        <begin position="194"/>
        <end position="213"/>
    </location>
</feature>
<evidence type="ECO:0000259" key="5">
    <source>
        <dbReference type="PROSITE" id="PS50111"/>
    </source>
</evidence>
<evidence type="ECO:0000256" key="2">
    <source>
        <dbReference type="ARBA" id="ARBA00029447"/>
    </source>
</evidence>
<protein>
    <submittedName>
        <fullName evidence="7">Methyl-accepting chemotaxis protein</fullName>
    </submittedName>
</protein>
<sequence>MIGFLQRYNVGTRLASAFGVLILLSCALVVAGLLTLKQARAMMDTIVNRRMQILDYTGEMRNASAQVAVNLRNIVLPTTQEENEQFAKVVDQQRRYYGEIHDKLYAIPVSDATGAQMRKAIDDAYERTRLANQKVLDLGMANKADEALKVLMTEAGPATQQWQEAINTYANRQRTRGAQAYASANVAMDRGRSLLVAGGVLVVLASGLLAWLITRSLTVPLTRATRVAEAIASGKLDNDVRTDARDETGRLLVAMQGMQQQVSNLIGAQLEMAKRHDAGEVSHRIEAQAFPGDYGRMAAETNALVASHLAVKTRLAQIMGRYAIGDLSQDMDRLPGEEAVLSQTMDEVKANLSAMNGQIKQLATSAADGDFSARGDAERFQYDFRVMVESLNQLMATADGNLQALSTLLQAIAAGDLTARMHGDFRGVFAQMRDDANATAEQLAGIVGRIKHSAVSINAAATEIAAGNDDLSRRTEQQAASLEETAASMEELTSTVRQNAEHARQANQLAVGAASVASQGGAVVGQVVTTMSGIEDASRRIADIISVIDGIAFQTNILALNAAVEAARAGDQGRGFAVVASEVRTLAQRSASAAKEIKGLIDDSVSRVAEGSALVDQAGKTMTEIVSSVQRVTDIMGEISAASQEQSAGIEQVNQTVTQMDESTQQNAALVEEASAAARSMEQQAVELSQAVALFKLDASAATPVVQAPRQHAAPAPAGKRSVGPAVVKALPARRAAQPAAAMALDKDWQEF</sequence>
<dbReference type="PROSITE" id="PS50111">
    <property type="entry name" value="CHEMOTAXIS_TRANSDUC_2"/>
    <property type="match status" value="1"/>
</dbReference>
<dbReference type="SUPFAM" id="SSF158472">
    <property type="entry name" value="HAMP domain-like"/>
    <property type="match status" value="1"/>
</dbReference>
<dbReference type="InterPro" id="IPR024478">
    <property type="entry name" value="HlyB_4HB_MCP"/>
</dbReference>
<dbReference type="Pfam" id="PF00672">
    <property type="entry name" value="HAMP"/>
    <property type="match status" value="1"/>
</dbReference>
<dbReference type="PANTHER" id="PTHR43531">
    <property type="entry name" value="PROTEIN ICFG"/>
    <property type="match status" value="1"/>
</dbReference>
<feature type="domain" description="HAMP" evidence="6">
    <location>
        <begin position="215"/>
        <end position="267"/>
    </location>
</feature>
<dbReference type="Pfam" id="PF00015">
    <property type="entry name" value="MCPsignal"/>
    <property type="match status" value="1"/>
</dbReference>
<dbReference type="CDD" id="cd19411">
    <property type="entry name" value="MCP2201-like_sensor"/>
    <property type="match status" value="1"/>
</dbReference>
<keyword evidence="3" id="KW-0807">Transducer</keyword>
<dbReference type="AlphaFoldDB" id="A0A2P5Z8W0"/>
<proteinExistence type="inferred from homology"/>
<organism evidence="7 8">
    <name type="scientific">Xanthomonas sacchari</name>
    <dbReference type="NCBI Taxonomy" id="56458"/>
    <lineage>
        <taxon>Bacteria</taxon>
        <taxon>Pseudomonadati</taxon>
        <taxon>Pseudomonadota</taxon>
        <taxon>Gammaproteobacteria</taxon>
        <taxon>Lysobacterales</taxon>
        <taxon>Lysobacteraceae</taxon>
        <taxon>Xanthomonas</taxon>
    </lineage>
</organism>
<dbReference type="EMBL" id="MDEK01000001">
    <property type="protein sequence ID" value="PPU85092.1"/>
    <property type="molecule type" value="Genomic_DNA"/>
</dbReference>
<dbReference type="PANTHER" id="PTHR43531:SF14">
    <property type="entry name" value="METHYL-ACCEPTING CHEMOTAXIS PROTEIN I-RELATED"/>
    <property type="match status" value="1"/>
</dbReference>
<evidence type="ECO:0000313" key="7">
    <source>
        <dbReference type="EMBL" id="PPU85092.1"/>
    </source>
</evidence>
<dbReference type="GO" id="GO:0004888">
    <property type="term" value="F:transmembrane signaling receptor activity"/>
    <property type="evidence" value="ECO:0007669"/>
    <property type="project" value="TreeGrafter"/>
</dbReference>
<dbReference type="CDD" id="cd06225">
    <property type="entry name" value="HAMP"/>
    <property type="match status" value="1"/>
</dbReference>
<dbReference type="GO" id="GO:0007165">
    <property type="term" value="P:signal transduction"/>
    <property type="evidence" value="ECO:0007669"/>
    <property type="project" value="UniProtKB-KW"/>
</dbReference>
<dbReference type="FunFam" id="1.10.287.950:FF:000002">
    <property type="entry name" value="Methyl-accepting chemotaxis protein"/>
    <property type="match status" value="1"/>
</dbReference>
<keyword evidence="4" id="KW-0472">Membrane</keyword>
<dbReference type="Pfam" id="PF18947">
    <property type="entry name" value="HAMP_2"/>
    <property type="match status" value="1"/>
</dbReference>
<name>A0A2P5Z8W0_9XANT</name>
<feature type="domain" description="Methyl-accepting transducer" evidence="5">
    <location>
        <begin position="453"/>
        <end position="682"/>
    </location>
</feature>
<keyword evidence="1" id="KW-0488">Methylation</keyword>
<dbReference type="GO" id="GO:0005886">
    <property type="term" value="C:plasma membrane"/>
    <property type="evidence" value="ECO:0007669"/>
    <property type="project" value="TreeGrafter"/>
</dbReference>
<dbReference type="InterPro" id="IPR004089">
    <property type="entry name" value="MCPsignal_dom"/>
</dbReference>
<evidence type="ECO:0000313" key="8">
    <source>
        <dbReference type="Proteomes" id="UP000247346"/>
    </source>
</evidence>
<dbReference type="Pfam" id="PF12729">
    <property type="entry name" value="4HB_MCP_1"/>
    <property type="match status" value="1"/>
</dbReference>
<keyword evidence="4" id="KW-0812">Transmembrane</keyword>
<gene>
    <name evidence="7" type="ORF">XsacCFBP4641_00400</name>
</gene>
<evidence type="ECO:0000256" key="4">
    <source>
        <dbReference type="SAM" id="Phobius"/>
    </source>
</evidence>
<comment type="caution">
    <text evidence="7">The sequence shown here is derived from an EMBL/GenBank/DDBJ whole genome shotgun (WGS) entry which is preliminary data.</text>
</comment>
<dbReference type="FunFam" id="1.20.120.1530:FF:000004">
    <property type="entry name" value="Methyl-accepting chemotaxis protein"/>
    <property type="match status" value="1"/>
</dbReference>
<dbReference type="PROSITE" id="PS50885">
    <property type="entry name" value="HAMP"/>
    <property type="match status" value="2"/>
</dbReference>
<dbReference type="Pfam" id="PF18575">
    <property type="entry name" value="HAMP_N3"/>
    <property type="match status" value="1"/>
</dbReference>
<dbReference type="SUPFAM" id="SSF58104">
    <property type="entry name" value="Methyl-accepting chemotaxis protein (MCP) signaling domain"/>
    <property type="match status" value="1"/>
</dbReference>
<dbReference type="PROSITE" id="PS51257">
    <property type="entry name" value="PROKAR_LIPOPROTEIN"/>
    <property type="match status" value="1"/>
</dbReference>
<feature type="domain" description="HAMP" evidence="6">
    <location>
        <begin position="402"/>
        <end position="448"/>
    </location>
</feature>
<keyword evidence="4" id="KW-1133">Transmembrane helix</keyword>
<evidence type="ECO:0000259" key="6">
    <source>
        <dbReference type="PROSITE" id="PS50885"/>
    </source>
</evidence>
<dbReference type="OrthoDB" id="8744489at2"/>
<comment type="similarity">
    <text evidence="2">Belongs to the methyl-accepting chemotaxis (MCP) protein family.</text>
</comment>
<evidence type="ECO:0000256" key="1">
    <source>
        <dbReference type="ARBA" id="ARBA00022481"/>
    </source>
</evidence>
<reference evidence="7 8" key="1">
    <citation type="submission" date="2016-08" db="EMBL/GenBank/DDBJ databases">
        <authorList>
            <person name="Seilhamer J.J."/>
        </authorList>
    </citation>
    <scope>NUCLEOTIDE SEQUENCE [LARGE SCALE GENOMIC DNA]</scope>
    <source>
        <strain evidence="7 8">CFBP4641</strain>
    </source>
</reference>
<dbReference type="InterPro" id="IPR051310">
    <property type="entry name" value="MCP_chemotaxis"/>
</dbReference>
<dbReference type="InterPro" id="IPR041395">
    <property type="entry name" value="McpB_HAMP_3rd"/>
</dbReference>
<dbReference type="GeneID" id="93879870"/>
<dbReference type="SMART" id="SM00283">
    <property type="entry name" value="MA"/>
    <property type="match status" value="1"/>
</dbReference>
<dbReference type="InterPro" id="IPR003660">
    <property type="entry name" value="HAMP_dom"/>
</dbReference>
<dbReference type="CDD" id="cd11386">
    <property type="entry name" value="MCP_signal"/>
    <property type="match status" value="1"/>
</dbReference>
<accession>A0A2P5Z8W0</accession>
<dbReference type="Proteomes" id="UP000247346">
    <property type="component" value="Unassembled WGS sequence"/>
</dbReference>
<dbReference type="Gene3D" id="1.20.120.1530">
    <property type="match status" value="2"/>
</dbReference>